<feature type="transmembrane region" description="Helical" evidence="7">
    <location>
        <begin position="261"/>
        <end position="279"/>
    </location>
</feature>
<evidence type="ECO:0000259" key="8">
    <source>
        <dbReference type="Pfam" id="PF01490"/>
    </source>
</evidence>
<evidence type="ECO:0000256" key="4">
    <source>
        <dbReference type="ARBA" id="ARBA00023136"/>
    </source>
</evidence>
<reference evidence="9" key="1">
    <citation type="submission" date="2014-05" db="EMBL/GenBank/DDBJ databases">
        <authorList>
            <person name="Chronopoulou M."/>
        </authorList>
    </citation>
    <scope>NUCLEOTIDE SEQUENCE</scope>
    <source>
        <tissue evidence="9">Whole organism</tissue>
    </source>
</reference>
<feature type="transmembrane region" description="Helical" evidence="7">
    <location>
        <begin position="7"/>
        <end position="27"/>
    </location>
</feature>
<dbReference type="Gene3D" id="1.20.1740.10">
    <property type="entry name" value="Amino acid/polyamine transporter I"/>
    <property type="match status" value="1"/>
</dbReference>
<dbReference type="PANTHER" id="PTHR16189:SF0">
    <property type="entry name" value="TRANSMEMBRANE PROTEIN 104"/>
    <property type="match status" value="1"/>
</dbReference>
<dbReference type="Pfam" id="PF01490">
    <property type="entry name" value="Aa_trans"/>
    <property type="match status" value="2"/>
</dbReference>
<organism evidence="9">
    <name type="scientific">Lepeophtheirus salmonis</name>
    <name type="common">Salmon louse</name>
    <name type="synonym">Caligus salmonis</name>
    <dbReference type="NCBI Taxonomy" id="72036"/>
    <lineage>
        <taxon>Eukaryota</taxon>
        <taxon>Metazoa</taxon>
        <taxon>Ecdysozoa</taxon>
        <taxon>Arthropoda</taxon>
        <taxon>Crustacea</taxon>
        <taxon>Multicrustacea</taxon>
        <taxon>Hexanauplia</taxon>
        <taxon>Copepoda</taxon>
        <taxon>Siphonostomatoida</taxon>
        <taxon>Caligidae</taxon>
        <taxon>Lepeophtheirus</taxon>
    </lineage>
</organism>
<dbReference type="GO" id="GO:0016020">
    <property type="term" value="C:membrane"/>
    <property type="evidence" value="ECO:0007669"/>
    <property type="project" value="UniProtKB-SubCell"/>
</dbReference>
<evidence type="ECO:0000256" key="1">
    <source>
        <dbReference type="ARBA" id="ARBA00004141"/>
    </source>
</evidence>
<keyword evidence="3 7" id="KW-1133">Transmembrane helix</keyword>
<proteinExistence type="inferred from homology"/>
<feature type="domain" description="Amino acid transporter transmembrane" evidence="8">
    <location>
        <begin position="11"/>
        <end position="62"/>
    </location>
</feature>
<sequence length="519" mass="58215">MAIPSSSYSGLTGCVYIFNLIIGTGAFTLPKAFFDAGWILGTVILFILAFMSYLTASFIIESMACANAMLHWKRLKQLKSSTNGGYVNDNLFRAHIPNVAHNDPLEDSDRPGFQDEIEPLSENAPLLLGGPSTEDIVNIERSRVCEYYLISEIVELGKMASYFFSRFGRTLFYICITIYLYGDLAIYSTAIAKSLTDATCHPLPNITLLPTGQDIRDLPCRTDITRGEAYRISLIVFVCLVGPFAFFNVQKTKYLQIATTFMRWFAFISMIIIAIVRIAKKEWAPEPKPDPPVFRIQGLSNLIGVSVYSFMCHHSLPSLVTPISNKSKLNTLLALDYTLILGFYFLLAFTGIFAFNDLQELYTLNFPPNPNDGIFMEGVSYFLVLFPVLTLSTNYPIIAITLRNNLKALFLTEGRMYSWCTRSCVFPLLAIVPPLIVSLITDQLEDLVGITGSYAGVGIQYVIPGFLVYYARKVTTQTIGVGVKNPHGSFFKHTYWIIFVQLWALLCVAFVTWNNFSHL</sequence>
<feature type="transmembrane region" description="Helical" evidence="7">
    <location>
        <begin position="452"/>
        <end position="472"/>
    </location>
</feature>
<evidence type="ECO:0000256" key="6">
    <source>
        <dbReference type="ARBA" id="ARBA00038166"/>
    </source>
</evidence>
<feature type="transmembrane region" description="Helical" evidence="7">
    <location>
        <begin position="332"/>
        <end position="354"/>
    </location>
</feature>
<name>A0A0K2TGL4_LEPSM</name>
<keyword evidence="5" id="KW-0325">Glycoprotein</keyword>
<dbReference type="InterPro" id="IPR013057">
    <property type="entry name" value="AA_transpt_TM"/>
</dbReference>
<feature type="transmembrane region" description="Helical" evidence="7">
    <location>
        <begin position="171"/>
        <end position="192"/>
    </location>
</feature>
<feature type="transmembrane region" description="Helical" evidence="7">
    <location>
        <begin position="493"/>
        <end position="513"/>
    </location>
</feature>
<evidence type="ECO:0000256" key="3">
    <source>
        <dbReference type="ARBA" id="ARBA00022989"/>
    </source>
</evidence>
<feature type="transmembrane region" description="Helical" evidence="7">
    <location>
        <begin position="374"/>
        <end position="398"/>
    </location>
</feature>
<keyword evidence="2 7" id="KW-0812">Transmembrane</keyword>
<evidence type="ECO:0000256" key="5">
    <source>
        <dbReference type="ARBA" id="ARBA00023180"/>
    </source>
</evidence>
<comment type="subcellular location">
    <subcellularLocation>
        <location evidence="1">Membrane</location>
        <topology evidence="1">Multi-pass membrane protein</topology>
    </subcellularLocation>
</comment>
<dbReference type="OrthoDB" id="294541at2759"/>
<accession>A0A0K2TGL4</accession>
<feature type="transmembrane region" description="Helical" evidence="7">
    <location>
        <begin position="229"/>
        <end position="249"/>
    </location>
</feature>
<feature type="domain" description="Amino acid transporter transmembrane" evidence="8">
    <location>
        <begin position="158"/>
        <end position="500"/>
    </location>
</feature>
<feature type="transmembrane region" description="Helical" evidence="7">
    <location>
        <begin position="299"/>
        <end position="320"/>
    </location>
</feature>
<protein>
    <submittedName>
        <fullName evidence="9">Transmembrane protein 104 homolog [Nasonia vitripennis]</fullName>
    </submittedName>
</protein>
<dbReference type="PANTHER" id="PTHR16189">
    <property type="entry name" value="TRANSMEMBRANE PROTEIN 104-RELATED"/>
    <property type="match status" value="1"/>
</dbReference>
<keyword evidence="4 7" id="KW-0472">Membrane</keyword>
<comment type="similarity">
    <text evidence="6">Belongs to the TMEM104 family.</text>
</comment>
<dbReference type="EMBL" id="HACA01007265">
    <property type="protein sequence ID" value="CDW24626.1"/>
    <property type="molecule type" value="Transcribed_RNA"/>
</dbReference>
<feature type="transmembrane region" description="Helical" evidence="7">
    <location>
        <begin position="39"/>
        <end position="70"/>
    </location>
</feature>
<evidence type="ECO:0000256" key="2">
    <source>
        <dbReference type="ARBA" id="ARBA00022692"/>
    </source>
</evidence>
<feature type="transmembrane region" description="Helical" evidence="7">
    <location>
        <begin position="419"/>
        <end position="440"/>
    </location>
</feature>
<evidence type="ECO:0000313" key="9">
    <source>
        <dbReference type="EMBL" id="CDW24626.1"/>
    </source>
</evidence>
<dbReference type="AlphaFoldDB" id="A0A0K2TGL4"/>
<evidence type="ECO:0000256" key="7">
    <source>
        <dbReference type="SAM" id="Phobius"/>
    </source>
</evidence>